<evidence type="ECO:0000256" key="1">
    <source>
        <dbReference type="ARBA" id="ARBA00038215"/>
    </source>
</evidence>
<dbReference type="SUPFAM" id="SSF56601">
    <property type="entry name" value="beta-lactamase/transpeptidase-like"/>
    <property type="match status" value="1"/>
</dbReference>
<dbReference type="InterPro" id="IPR012338">
    <property type="entry name" value="Beta-lactam/transpept-like"/>
</dbReference>
<comment type="similarity">
    <text evidence="1">Belongs to the peptidase S12 family.</text>
</comment>
<dbReference type="AlphaFoldDB" id="A0A2P5HVW4"/>
<accession>A0A2P5HVW4</accession>
<organism evidence="3 4">
    <name type="scientific">Diaporthe helianthi</name>
    <dbReference type="NCBI Taxonomy" id="158607"/>
    <lineage>
        <taxon>Eukaryota</taxon>
        <taxon>Fungi</taxon>
        <taxon>Dikarya</taxon>
        <taxon>Ascomycota</taxon>
        <taxon>Pezizomycotina</taxon>
        <taxon>Sordariomycetes</taxon>
        <taxon>Sordariomycetidae</taxon>
        <taxon>Diaporthales</taxon>
        <taxon>Diaporthaceae</taxon>
        <taxon>Diaporthe</taxon>
    </lineage>
</organism>
<protein>
    <recommendedName>
        <fullName evidence="2">Beta-lactamase-related domain-containing protein</fullName>
    </recommendedName>
</protein>
<evidence type="ECO:0000259" key="2">
    <source>
        <dbReference type="Pfam" id="PF00144"/>
    </source>
</evidence>
<name>A0A2P5HVW4_DIAHE</name>
<dbReference type="Proteomes" id="UP000094444">
    <property type="component" value="Unassembled WGS sequence"/>
</dbReference>
<keyword evidence="4" id="KW-1185">Reference proteome</keyword>
<dbReference type="Gene3D" id="3.40.710.10">
    <property type="entry name" value="DD-peptidase/beta-lactamase superfamily"/>
    <property type="match status" value="1"/>
</dbReference>
<gene>
    <name evidence="3" type="ORF">DHEL01_v207207</name>
</gene>
<dbReference type="STRING" id="158607.A0A2P5HVW4"/>
<dbReference type="InParanoid" id="A0A2P5HVW4"/>
<dbReference type="InterPro" id="IPR050491">
    <property type="entry name" value="AmpC-like"/>
</dbReference>
<dbReference type="PANTHER" id="PTHR46825">
    <property type="entry name" value="D-ALANYL-D-ALANINE-CARBOXYPEPTIDASE/ENDOPEPTIDASE AMPH"/>
    <property type="match status" value="1"/>
</dbReference>
<evidence type="ECO:0000313" key="3">
    <source>
        <dbReference type="EMBL" id="POS74393.1"/>
    </source>
</evidence>
<feature type="domain" description="Beta-lactamase-related" evidence="2">
    <location>
        <begin position="28"/>
        <end position="398"/>
    </location>
</feature>
<dbReference type="EMBL" id="MAVT02000636">
    <property type="protein sequence ID" value="POS74393.1"/>
    <property type="molecule type" value="Genomic_DNA"/>
</dbReference>
<dbReference type="PANTHER" id="PTHR46825:SF14">
    <property type="entry name" value="BETA-LACTAMASE-RELATED DOMAIN-CONTAINING PROTEIN"/>
    <property type="match status" value="1"/>
</dbReference>
<comment type="caution">
    <text evidence="3">The sequence shown here is derived from an EMBL/GenBank/DDBJ whole genome shotgun (WGS) entry which is preliminary data.</text>
</comment>
<dbReference type="InterPro" id="IPR001466">
    <property type="entry name" value="Beta-lactam-related"/>
</dbReference>
<evidence type="ECO:0000313" key="4">
    <source>
        <dbReference type="Proteomes" id="UP000094444"/>
    </source>
</evidence>
<proteinExistence type="inferred from homology"/>
<reference evidence="3" key="1">
    <citation type="submission" date="2017-09" db="EMBL/GenBank/DDBJ databases">
        <title>Polyketide synthases of a Diaporthe helianthi virulent isolate.</title>
        <authorList>
            <person name="Baroncelli R."/>
        </authorList>
    </citation>
    <scope>NUCLEOTIDE SEQUENCE [LARGE SCALE GENOMIC DNA]</scope>
    <source>
        <strain evidence="3">7/96</strain>
    </source>
</reference>
<sequence>MEAPEEVNLRCENFPLKPSADIFRKIRRRLQNGMKVVGSIASQCRISSMSVGVFHEGQTVFTAGCGFRDISEGKLPDDETIYSLASISKTFVVAAFGLLVAEGKVRWTDVVGSYIPEFHPEGDTRVFQEATFNDFLRHSGGISNYVVPINGPNNVLTVSSRDFFASANSTPTGDSEGPFYNRKFEYSNIGYALVALAIERISGKRYADFLRERLLEPLGMNSTVIYESQLAHCENIALGHVLLEDGSWIRQRHEWTSEHQTHTLATYGVRSSVKDMFLWCTAMMNAYLGDTSFLKEGRAIFDDHYWKWPPRGDNENVSAYHLGWLKVILPNRMIHWGNCNQTLANGQFSNDLDYINSCVLGKSSPKRLSYQAMGTSTDGTAAIRIFPRTRSAIVVFSSGINYADPSDFAAAVMTQELFNLAPRIDIFSMVQRECQHQWQRFQDMLSDWQQHYDAGAAEPPLEQVVGNYSFPGLVITLRYHMHDSPKTLEMIFNSCEETALRLEYYKKDVYSFAAHSRDAWLRTGFFFEMRDYRAYLLKLHRGGDGNVEELEWDLWPGGSAARFVRM</sequence>
<dbReference type="Pfam" id="PF00144">
    <property type="entry name" value="Beta-lactamase"/>
    <property type="match status" value="1"/>
</dbReference>
<dbReference type="OrthoDB" id="5946976at2759"/>